<name>A0ABP6M8N6_9ACTN</name>
<evidence type="ECO:0000256" key="4">
    <source>
        <dbReference type="ARBA" id="ARBA00022989"/>
    </source>
</evidence>
<keyword evidence="3 7" id="KW-0653">Protein transport</keyword>
<protein>
    <recommendedName>
        <fullName evidence="7">Sec-independent protein translocase protein TatC</fullName>
    </recommendedName>
</protein>
<evidence type="ECO:0000256" key="1">
    <source>
        <dbReference type="ARBA" id="ARBA00004141"/>
    </source>
</evidence>
<dbReference type="PANTHER" id="PTHR30371">
    <property type="entry name" value="SEC-INDEPENDENT PROTEIN TRANSLOCASE PROTEIN TATC"/>
    <property type="match status" value="1"/>
</dbReference>
<dbReference type="HAMAP" id="MF_00902">
    <property type="entry name" value="TatC"/>
    <property type="match status" value="1"/>
</dbReference>
<accession>A0ABP6M8N6</accession>
<dbReference type="PANTHER" id="PTHR30371:SF0">
    <property type="entry name" value="SEC-INDEPENDENT PROTEIN TRANSLOCASE PROTEIN TATC, CHLOROPLASTIC-RELATED"/>
    <property type="match status" value="1"/>
</dbReference>
<feature type="transmembrane region" description="Helical" evidence="7">
    <location>
        <begin position="99"/>
        <end position="121"/>
    </location>
</feature>
<feature type="transmembrane region" description="Helical" evidence="7">
    <location>
        <begin position="133"/>
        <end position="154"/>
    </location>
</feature>
<keyword evidence="7" id="KW-1003">Cell membrane</keyword>
<evidence type="ECO:0000256" key="6">
    <source>
        <dbReference type="ARBA" id="ARBA00023136"/>
    </source>
</evidence>
<dbReference type="Pfam" id="PF00902">
    <property type="entry name" value="TatC"/>
    <property type="match status" value="1"/>
</dbReference>
<comment type="subcellular location">
    <subcellularLocation>
        <location evidence="7">Cell membrane</location>
        <topology evidence="7">Multi-pass membrane protein</topology>
    </subcellularLocation>
    <subcellularLocation>
        <location evidence="1">Membrane</location>
        <topology evidence="1">Multi-pass membrane protein</topology>
    </subcellularLocation>
</comment>
<dbReference type="EMBL" id="BAAAUF010000120">
    <property type="protein sequence ID" value="GAA3079102.1"/>
    <property type="molecule type" value="Genomic_DNA"/>
</dbReference>
<proteinExistence type="inferred from homology"/>
<evidence type="ECO:0000256" key="3">
    <source>
        <dbReference type="ARBA" id="ARBA00022927"/>
    </source>
</evidence>
<dbReference type="InterPro" id="IPR002033">
    <property type="entry name" value="TatC"/>
</dbReference>
<evidence type="ECO:0000313" key="9">
    <source>
        <dbReference type="EMBL" id="GAA3079102.1"/>
    </source>
</evidence>
<organism evidence="9 10">
    <name type="scientific">Streptomyces glomeratus</name>
    <dbReference type="NCBI Taxonomy" id="284452"/>
    <lineage>
        <taxon>Bacteria</taxon>
        <taxon>Bacillati</taxon>
        <taxon>Actinomycetota</taxon>
        <taxon>Actinomycetes</taxon>
        <taxon>Kitasatosporales</taxon>
        <taxon>Streptomycetaceae</taxon>
        <taxon>Streptomyces</taxon>
    </lineage>
</organism>
<comment type="function">
    <text evidence="7">Part of the twin-arginine translocation (Tat) system that transports large folded proteins containing a characteristic twin-arginine motif in their signal peptide across membranes. Together with TatB, TatC is part of a receptor directly interacting with Tat signal peptides.</text>
</comment>
<evidence type="ECO:0000256" key="8">
    <source>
        <dbReference type="SAM" id="MobiDB-lite"/>
    </source>
</evidence>
<feature type="region of interest" description="Disordered" evidence="8">
    <location>
        <begin position="1"/>
        <end position="20"/>
    </location>
</feature>
<feature type="transmembrane region" description="Helical" evidence="7">
    <location>
        <begin position="35"/>
        <end position="53"/>
    </location>
</feature>
<evidence type="ECO:0000256" key="7">
    <source>
        <dbReference type="HAMAP-Rule" id="MF_00902"/>
    </source>
</evidence>
<feature type="transmembrane region" description="Helical" evidence="7">
    <location>
        <begin position="214"/>
        <end position="232"/>
    </location>
</feature>
<dbReference type="Proteomes" id="UP001501532">
    <property type="component" value="Unassembled WGS sequence"/>
</dbReference>
<dbReference type="NCBIfam" id="TIGR00945">
    <property type="entry name" value="tatC"/>
    <property type="match status" value="1"/>
</dbReference>
<feature type="transmembrane region" description="Helical" evidence="7">
    <location>
        <begin position="238"/>
        <end position="259"/>
    </location>
</feature>
<gene>
    <name evidence="9" type="primary">tatC_2</name>
    <name evidence="7" type="synonym">tatC</name>
    <name evidence="9" type="ORF">GCM10010448_70760</name>
</gene>
<sequence length="303" mass="32319">MPHSKAPGLPMPKHASHDPARMPLGEHLRELRNRLVKAVGAILLATIVAALFYKQLIAFLIDPLPGCVPGRPTGTAEAAHCGLISVNGLLSPFTLALKVSVTAGVVAASPVWLYQLWAFVVPGLYRKERKYSLALLGAGVPLFLCGAAMAYWLLPTTARVLISFTPEKATNLLPIDGYLNLATRMVVVFGLSFELPFLLVLLNLGGVITARQMIGWWRGMFMGIAVFAAVATPSTDPLSMLLLAVPIGLLYLVACAIAWCNDRRRGRTRVGGTGGSPRDVEACPLDLTAAPIEPPSSIAAPRP</sequence>
<evidence type="ECO:0000256" key="2">
    <source>
        <dbReference type="ARBA" id="ARBA00022692"/>
    </source>
</evidence>
<evidence type="ECO:0000313" key="10">
    <source>
        <dbReference type="Proteomes" id="UP001501532"/>
    </source>
</evidence>
<keyword evidence="6 7" id="KW-0472">Membrane</keyword>
<evidence type="ECO:0000256" key="5">
    <source>
        <dbReference type="ARBA" id="ARBA00023010"/>
    </source>
</evidence>
<keyword evidence="4 7" id="KW-1133">Transmembrane helix</keyword>
<keyword evidence="5 7" id="KW-0811">Translocation</keyword>
<feature type="transmembrane region" description="Helical" evidence="7">
    <location>
        <begin position="181"/>
        <end position="202"/>
    </location>
</feature>
<comment type="caution">
    <text evidence="9">The sequence shown here is derived from an EMBL/GenBank/DDBJ whole genome shotgun (WGS) entry which is preliminary data.</text>
</comment>
<comment type="similarity">
    <text evidence="7">Belongs to the TatC family.</text>
</comment>
<keyword evidence="2 7" id="KW-0812">Transmembrane</keyword>
<keyword evidence="10" id="KW-1185">Reference proteome</keyword>
<reference evidence="10" key="1">
    <citation type="journal article" date="2019" name="Int. J. Syst. Evol. Microbiol.">
        <title>The Global Catalogue of Microorganisms (GCM) 10K type strain sequencing project: providing services to taxonomists for standard genome sequencing and annotation.</title>
        <authorList>
            <consortium name="The Broad Institute Genomics Platform"/>
            <consortium name="The Broad Institute Genome Sequencing Center for Infectious Disease"/>
            <person name="Wu L."/>
            <person name="Ma J."/>
        </authorList>
    </citation>
    <scope>NUCLEOTIDE SEQUENCE [LARGE SCALE GENOMIC DNA]</scope>
    <source>
        <strain evidence="10">JCM 9091</strain>
    </source>
</reference>
<comment type="subunit">
    <text evidence="7">The Tat system comprises two distinct complexes: a TatABC complex, containing multiple copies of TatA, TatB and TatC subunits, and a separate TatA complex, containing only TatA subunits. Substrates initially bind to the TatABC complex, which probably triggers association of the separate TatA complex to form the active translocon.</text>
</comment>
<dbReference type="PRINTS" id="PR01840">
    <property type="entry name" value="TATCFAMILY"/>
</dbReference>
<keyword evidence="7" id="KW-0813">Transport</keyword>